<protein>
    <submittedName>
        <fullName evidence="2">Porin gram-negative type</fullName>
    </submittedName>
</protein>
<dbReference type="HOGENOM" id="CLU_2116942_0_0_4"/>
<evidence type="ECO:0000313" key="2">
    <source>
        <dbReference type="EMBL" id="AEI82949.1"/>
    </source>
</evidence>
<dbReference type="SUPFAM" id="SSF56935">
    <property type="entry name" value="Porins"/>
    <property type="match status" value="1"/>
</dbReference>
<geneLocation type="plasmid" evidence="2 3">
    <name>pBB2</name>
</geneLocation>
<dbReference type="Proteomes" id="UP000006798">
    <property type="component" value="Plasmid pBB2"/>
</dbReference>
<keyword evidence="2" id="KW-0614">Plasmid</keyword>
<feature type="region of interest" description="Disordered" evidence="1">
    <location>
        <begin position="72"/>
        <end position="114"/>
    </location>
</feature>
<evidence type="ECO:0000313" key="3">
    <source>
        <dbReference type="Proteomes" id="UP000006798"/>
    </source>
</evidence>
<dbReference type="AlphaFoldDB" id="F8GYK8"/>
<dbReference type="EMBL" id="CP002880">
    <property type="protein sequence ID" value="AEI82949.1"/>
    <property type="molecule type" value="Genomic_DNA"/>
</dbReference>
<sequence>MGLENQWDRVTLGWQQNALFDLLINYEPMVLAARYSAMPIDANFAGRYDNTAKHTGKFGPVTATALFRLPAASPSPARAAPPRMAPRYPKTSRAIERSARAWSTPTAIRRHREL</sequence>
<accession>F8GYK8</accession>
<name>F8GYK8_CUPNN</name>
<reference evidence="2 3" key="1">
    <citation type="journal article" date="2011" name="J. Bacteriol.">
        <title>Complete genome sequence of the type strain Cupriavidus necator N-1.</title>
        <authorList>
            <person name="Poehlein A."/>
            <person name="Kusian B."/>
            <person name="Friedrich B."/>
            <person name="Daniel R."/>
            <person name="Bowien B."/>
        </authorList>
    </citation>
    <scope>NUCLEOTIDE SEQUENCE [LARGE SCALE GENOMIC DNA]</scope>
    <source>
        <strain evidence="3">ATCC 43291 / DSM 13513 / CCUG 52238 / LMG 8453 / N-1</strain>
        <plasmid evidence="2 3">pBB2</plasmid>
    </source>
</reference>
<organism evidence="2 3">
    <name type="scientific">Cupriavidus necator (strain ATCC 43291 / DSM 13513 / CCUG 52238 / LMG 8453 / N-1)</name>
    <name type="common">Ralstonia eutropha</name>
    <dbReference type="NCBI Taxonomy" id="1042878"/>
    <lineage>
        <taxon>Bacteria</taxon>
        <taxon>Pseudomonadati</taxon>
        <taxon>Pseudomonadota</taxon>
        <taxon>Betaproteobacteria</taxon>
        <taxon>Burkholderiales</taxon>
        <taxon>Burkholderiaceae</taxon>
        <taxon>Cupriavidus</taxon>
    </lineage>
</organism>
<evidence type="ECO:0000256" key="1">
    <source>
        <dbReference type="SAM" id="MobiDB-lite"/>
    </source>
</evidence>
<feature type="compositionally biased region" description="Low complexity" evidence="1">
    <location>
        <begin position="72"/>
        <end position="87"/>
    </location>
</feature>
<proteinExistence type="predicted"/>
<gene>
    <name evidence="2" type="ordered locus">CNE_BB2p01380</name>
</gene>
<dbReference type="KEGG" id="cnc:CNE_BB2p01380"/>